<dbReference type="GO" id="GO:0003824">
    <property type="term" value="F:catalytic activity"/>
    <property type="evidence" value="ECO:0007669"/>
    <property type="project" value="InterPro"/>
</dbReference>
<dbReference type="InterPro" id="IPR020845">
    <property type="entry name" value="AMP-binding_CS"/>
</dbReference>
<dbReference type="InterPro" id="IPR025110">
    <property type="entry name" value="AMP-bd_C"/>
</dbReference>
<dbReference type="Pfam" id="PF13193">
    <property type="entry name" value="AMP-binding_C"/>
    <property type="match status" value="1"/>
</dbReference>
<dbReference type="Gene3D" id="2.30.38.10">
    <property type="entry name" value="Luciferase, Domain 3"/>
    <property type="match status" value="1"/>
</dbReference>
<evidence type="ECO:0000256" key="3">
    <source>
        <dbReference type="ARBA" id="ARBA00022450"/>
    </source>
</evidence>
<proteinExistence type="inferred from homology"/>
<evidence type="ECO:0000256" key="2">
    <source>
        <dbReference type="ARBA" id="ARBA00006432"/>
    </source>
</evidence>
<dbReference type="InterPro" id="IPR006162">
    <property type="entry name" value="Ppantetheine_attach_site"/>
</dbReference>
<comment type="similarity">
    <text evidence="2">Belongs to the ATP-dependent AMP-binding enzyme family.</text>
</comment>
<dbReference type="GO" id="GO:0017000">
    <property type="term" value="P:antibiotic biosynthetic process"/>
    <property type="evidence" value="ECO:0007669"/>
    <property type="project" value="UniProtKB-KW"/>
</dbReference>
<dbReference type="CDD" id="cd19531">
    <property type="entry name" value="LCL_NRPS-like"/>
    <property type="match status" value="1"/>
</dbReference>
<dbReference type="InterPro" id="IPR023213">
    <property type="entry name" value="CAT-like_dom_sf"/>
</dbReference>
<dbReference type="SUPFAM" id="SSF52777">
    <property type="entry name" value="CoA-dependent acyltransferases"/>
    <property type="match status" value="4"/>
</dbReference>
<dbReference type="InterPro" id="IPR036736">
    <property type="entry name" value="ACP-like_sf"/>
</dbReference>
<dbReference type="SUPFAM" id="SSF47336">
    <property type="entry name" value="ACP-like"/>
    <property type="match status" value="1"/>
</dbReference>
<dbReference type="Gene3D" id="3.30.559.30">
    <property type="entry name" value="Nonribosomal peptide synthetase, condensation domain"/>
    <property type="match status" value="2"/>
</dbReference>
<dbReference type="EMBL" id="LJZR01000005">
    <property type="protein sequence ID" value="KPQ36573.1"/>
    <property type="molecule type" value="Genomic_DNA"/>
</dbReference>
<dbReference type="GO" id="GO:0044550">
    <property type="term" value="P:secondary metabolite biosynthetic process"/>
    <property type="evidence" value="ECO:0007669"/>
    <property type="project" value="UniProtKB-ARBA"/>
</dbReference>
<keyword evidence="5" id="KW-0045">Antibiotic biosynthesis</keyword>
<dbReference type="FunFam" id="3.40.50.980:FF:000001">
    <property type="entry name" value="Non-ribosomal peptide synthetase"/>
    <property type="match status" value="1"/>
</dbReference>
<dbReference type="Gene3D" id="1.10.1200.10">
    <property type="entry name" value="ACP-like"/>
    <property type="match status" value="1"/>
</dbReference>
<dbReference type="PROSITE" id="PS00012">
    <property type="entry name" value="PHOSPHOPANTETHEINE"/>
    <property type="match status" value="1"/>
</dbReference>
<dbReference type="CDD" id="cd19534">
    <property type="entry name" value="E_NRPS"/>
    <property type="match status" value="1"/>
</dbReference>
<evidence type="ECO:0000256" key="6">
    <source>
        <dbReference type="SAM" id="MobiDB-lite"/>
    </source>
</evidence>
<protein>
    <submittedName>
        <fullName evidence="8">Non-ribosomal peptide synthetase module</fullName>
    </submittedName>
</protein>
<dbReference type="PROSITE" id="PS00455">
    <property type="entry name" value="AMP_BINDING"/>
    <property type="match status" value="1"/>
</dbReference>
<feature type="region of interest" description="Disordered" evidence="6">
    <location>
        <begin position="49"/>
        <end position="71"/>
    </location>
</feature>
<evidence type="ECO:0000256" key="4">
    <source>
        <dbReference type="ARBA" id="ARBA00022553"/>
    </source>
</evidence>
<dbReference type="Gene3D" id="3.30.559.10">
    <property type="entry name" value="Chloramphenicol acetyltransferase-like domain"/>
    <property type="match status" value="2"/>
</dbReference>
<dbReference type="NCBIfam" id="TIGR01733">
    <property type="entry name" value="AA-adenyl-dom"/>
    <property type="match status" value="1"/>
</dbReference>
<comment type="caution">
    <text evidence="8">The sequence shown here is derived from an EMBL/GenBank/DDBJ whole genome shotgun (WGS) entry which is preliminary data.</text>
</comment>
<feature type="region of interest" description="Disordered" evidence="6">
    <location>
        <begin position="138"/>
        <end position="167"/>
    </location>
</feature>
<dbReference type="STRING" id="1666911.HLUCCA11_05255"/>
<name>A0A0P7ZSU3_9CYAN</name>
<dbReference type="InterPro" id="IPR001242">
    <property type="entry name" value="Condensation_dom"/>
</dbReference>
<dbReference type="FunFam" id="3.30.300.30:FF:000010">
    <property type="entry name" value="Enterobactin synthetase component F"/>
    <property type="match status" value="1"/>
</dbReference>
<dbReference type="Pfam" id="PF00550">
    <property type="entry name" value="PP-binding"/>
    <property type="match status" value="1"/>
</dbReference>
<dbReference type="PROSITE" id="PS50075">
    <property type="entry name" value="CARRIER"/>
    <property type="match status" value="1"/>
</dbReference>
<dbReference type="Proteomes" id="UP000050465">
    <property type="component" value="Unassembled WGS sequence"/>
</dbReference>
<evidence type="ECO:0000256" key="5">
    <source>
        <dbReference type="ARBA" id="ARBA00023194"/>
    </source>
</evidence>
<evidence type="ECO:0000259" key="7">
    <source>
        <dbReference type="PROSITE" id="PS50075"/>
    </source>
</evidence>
<organism evidence="8 9">
    <name type="scientific">Phormidesmis priestleyi Ana</name>
    <dbReference type="NCBI Taxonomy" id="1666911"/>
    <lineage>
        <taxon>Bacteria</taxon>
        <taxon>Bacillati</taxon>
        <taxon>Cyanobacteriota</taxon>
        <taxon>Cyanophyceae</taxon>
        <taxon>Leptolyngbyales</taxon>
        <taxon>Leptolyngbyaceae</taxon>
        <taxon>Phormidesmis</taxon>
    </lineage>
</organism>
<dbReference type="InterPro" id="IPR009081">
    <property type="entry name" value="PP-bd_ACP"/>
</dbReference>
<evidence type="ECO:0000256" key="1">
    <source>
        <dbReference type="ARBA" id="ARBA00001957"/>
    </source>
</evidence>
<feature type="domain" description="Carrier" evidence="7">
    <location>
        <begin position="1141"/>
        <end position="1215"/>
    </location>
</feature>
<evidence type="ECO:0000313" key="9">
    <source>
        <dbReference type="Proteomes" id="UP000050465"/>
    </source>
</evidence>
<accession>A0A0P7ZSU3</accession>
<evidence type="ECO:0000313" key="8">
    <source>
        <dbReference type="EMBL" id="KPQ36573.1"/>
    </source>
</evidence>
<dbReference type="Pfam" id="PF00668">
    <property type="entry name" value="Condensation"/>
    <property type="match status" value="3"/>
</dbReference>
<dbReference type="Gene3D" id="3.30.300.30">
    <property type="match status" value="1"/>
</dbReference>
<feature type="compositionally biased region" description="Low complexity" evidence="6">
    <location>
        <begin position="155"/>
        <end position="166"/>
    </location>
</feature>
<sequence length="1740" mass="194124">MVDHPQALQSLRQRILSLSPEQRQLFRQQLTAKGISWDQVSDSVLQETVTPDSAPDSKTDSAPDSAPDSTLVFTRPQKLPLSASQKHLWVFHQLYPNTTAYHISLALTIKGELDINAMRQSLQDIVDRHESLRTIFLKRDYQNDNQSDNQKDNQKNNQDSHQSDNQPYTEVLPTVQLELPITDLRQVENSVKTVTDWQEKLSQMPFDLAQGPLIRVRLLQLENNHFEFILILHHLISDGWSRGILLKELFLNYQQHTQQLTSQPTSQPNAQSAILPKLKIQYPDYSVQQQQWLKSDECEQQRTYWKQQLGNLPELNLPTDSADSSTNVNFTGKTCTRTFSTEQTQLIKAFAKQSGATVFMVLLAIFKLLLHRYSGQRDLAVGVPIAGRNTPAVEPLIGFFVNTLVLRSHISPHQSFADWLQQIQATLADALQHQDIPFSNVVEAVGAARLPGKNPLFRLMFQVQSDGYQLQNAEQLGLAMPELTLTQRWIEPHETKFDMSWHVIERDGRLLVAVEYKTGLFKESRVDRMLAHFDLLTHAVVLAPNQTISQFSLLSAEEESLILNNWSQGRVVESPTVCFPSRFEQQVDQTPEAIAVADYAQSVQNNRVNITYRQLNQRANKLAHWLRSQGVGPDILVGVCLGPGVDLMVALLATLKAGGAYIPLDPTLPFERLQYMVRDAKPAILMGHDNTIVARLIQHQNARENARENAMTLFCIGQDEQRLISQPSHNLAAIANSTNLAYVIYTSGSTGKPKGTQLTHGGLINYLDWCLKAYPVHAGCGAPVASSIGFDATITSLFSPLLAGKQVVFGLGNSKDSAEIEALIAALSGGFSFIKLTPAHLSALRPLVAKQYMQQADTQQIDTQQIDRDRLPKAFIIGGESLRSQHISFWRKHYPEITLINEYGPTEAVVGCCVHWVTNTDTDEGNIPIGRPIDGTQLYILDEHQQPVPVGVPGELYVGGAGVARGYLNQPALTTDRFITPPPFLAKSLAKYLSFPSDISSSRLYKTGDLATYLPNGTLKYLGRIDDQIKLRGFRIEPGEIEAALCQCEPVEQALVVLYEDQNRRELVAYLTAATEAGQEENKVVQLADELRKQLRQSLPSYMVPAHFVWLEALPLTSHGKIDRQALPSPPTAVSIAQSSQPRDRKEAVLTEIWQQILNRSEVSIYDNFFDLGGDSISAMQIVSKAHQHGLHLTPTQLFQSQTIAEQAVVATVQPLTKALTTTLVGSVPLSPIQQAFFEQALANPHHFNQAIMLTVEPDIQSSALKAALNQLAQHHDSLRLRFEQKSGVWEQHYSESERVSVPLDEVDIVSQESFQDSSQVSLTLENVMASFQTRLNLSEGPLFRGILITLNSNGTSRKRLLLIAHHLVVDGVSWRILLADLITGYQQARNDQAITLPAKTTTFGHWTSHLQDLVQKGTFEAEYAYWADACRPTLPLPIDEPDAPLSRCSDDSDDNDDRNYKNRAAHIHEAVVSLDAETTVVLKSLKQPVEIILLTALAQTLRQWSHCDSITLDMEAHGRRVWNDSLDLSRTVGWFTALYPLKLLLPSGALSEQLNRVKDQLNQVPNGGVGYGVLRSQLSQLKDSSAEALNSPAQVSFNYLGQLNIENNIENIEQSSILTGIAPEPVTHLKSPDSQRRRYLLEIVALIQAGQLQAGQLQAGQLQAEQLQIRWRYSPKQYRQITIEQLSQRFYTNLKSLLAEATQAHANRVMPTHFTAAGVEAGQLNKLIGKLQARGGQSS</sequence>
<dbReference type="PANTHER" id="PTHR45398">
    <property type="match status" value="1"/>
</dbReference>
<keyword evidence="3" id="KW-0596">Phosphopantetheine</keyword>
<dbReference type="Gene3D" id="3.40.50.980">
    <property type="match status" value="2"/>
</dbReference>
<dbReference type="InterPro" id="IPR010060">
    <property type="entry name" value="NRPS_synth"/>
</dbReference>
<dbReference type="InterPro" id="IPR045851">
    <property type="entry name" value="AMP-bd_C_sf"/>
</dbReference>
<dbReference type="InterPro" id="IPR010071">
    <property type="entry name" value="AA_adenyl_dom"/>
</dbReference>
<reference evidence="8 9" key="1">
    <citation type="submission" date="2015-09" db="EMBL/GenBank/DDBJ databases">
        <title>Identification and resolution of microdiversity through metagenomic sequencing of parallel consortia.</title>
        <authorList>
            <person name="Nelson W.C."/>
            <person name="Romine M.F."/>
            <person name="Lindemann S.R."/>
        </authorList>
    </citation>
    <scope>NUCLEOTIDE SEQUENCE [LARGE SCALE GENOMIC DNA]</scope>
    <source>
        <strain evidence="8">Ana</strain>
    </source>
</reference>
<dbReference type="Pfam" id="PF00501">
    <property type="entry name" value="AMP-binding"/>
    <property type="match status" value="1"/>
</dbReference>
<dbReference type="SUPFAM" id="SSF56801">
    <property type="entry name" value="Acetyl-CoA synthetase-like"/>
    <property type="match status" value="1"/>
</dbReference>
<dbReference type="CDD" id="cd05930">
    <property type="entry name" value="A_NRPS"/>
    <property type="match status" value="1"/>
</dbReference>
<dbReference type="FunFam" id="1.10.1200.10:FF:000005">
    <property type="entry name" value="Nonribosomal peptide synthetase 1"/>
    <property type="match status" value="1"/>
</dbReference>
<dbReference type="PATRIC" id="fig|1666911.3.peg.3252"/>
<dbReference type="GO" id="GO:0008610">
    <property type="term" value="P:lipid biosynthetic process"/>
    <property type="evidence" value="ECO:0007669"/>
    <property type="project" value="UniProtKB-ARBA"/>
</dbReference>
<comment type="cofactor">
    <cofactor evidence="1">
        <name>pantetheine 4'-phosphate</name>
        <dbReference type="ChEBI" id="CHEBI:47942"/>
    </cofactor>
</comment>
<dbReference type="NCBIfam" id="TIGR01720">
    <property type="entry name" value="NRPS-para261"/>
    <property type="match status" value="1"/>
</dbReference>
<keyword evidence="4" id="KW-0597">Phosphoprotein</keyword>
<gene>
    <name evidence="8" type="ORF">HLUCCA11_05255</name>
</gene>
<dbReference type="PANTHER" id="PTHR45398:SF1">
    <property type="entry name" value="ENZYME, PUTATIVE (JCVI)-RELATED"/>
    <property type="match status" value="1"/>
</dbReference>
<dbReference type="InterPro" id="IPR000873">
    <property type="entry name" value="AMP-dep_synth/lig_dom"/>
</dbReference>